<reference evidence="1 2" key="1">
    <citation type="journal article" date="2019" name="Nat. Ecol. Evol.">
        <title>Megaphylogeny resolves global patterns of mushroom evolution.</title>
        <authorList>
            <person name="Varga T."/>
            <person name="Krizsan K."/>
            <person name="Foldi C."/>
            <person name="Dima B."/>
            <person name="Sanchez-Garcia M."/>
            <person name="Sanchez-Ramirez S."/>
            <person name="Szollosi G.J."/>
            <person name="Szarkandi J.G."/>
            <person name="Papp V."/>
            <person name="Albert L."/>
            <person name="Andreopoulos W."/>
            <person name="Angelini C."/>
            <person name="Antonin V."/>
            <person name="Barry K.W."/>
            <person name="Bougher N.L."/>
            <person name="Buchanan P."/>
            <person name="Buyck B."/>
            <person name="Bense V."/>
            <person name="Catcheside P."/>
            <person name="Chovatia M."/>
            <person name="Cooper J."/>
            <person name="Damon W."/>
            <person name="Desjardin D."/>
            <person name="Finy P."/>
            <person name="Geml J."/>
            <person name="Haridas S."/>
            <person name="Hughes K."/>
            <person name="Justo A."/>
            <person name="Karasinski D."/>
            <person name="Kautmanova I."/>
            <person name="Kiss B."/>
            <person name="Kocsube S."/>
            <person name="Kotiranta H."/>
            <person name="LaButti K.M."/>
            <person name="Lechner B.E."/>
            <person name="Liimatainen K."/>
            <person name="Lipzen A."/>
            <person name="Lukacs Z."/>
            <person name="Mihaltcheva S."/>
            <person name="Morgado L.N."/>
            <person name="Niskanen T."/>
            <person name="Noordeloos M.E."/>
            <person name="Ohm R.A."/>
            <person name="Ortiz-Santana B."/>
            <person name="Ovrebo C."/>
            <person name="Racz N."/>
            <person name="Riley R."/>
            <person name="Savchenko A."/>
            <person name="Shiryaev A."/>
            <person name="Soop K."/>
            <person name="Spirin V."/>
            <person name="Szebenyi C."/>
            <person name="Tomsovsky M."/>
            <person name="Tulloss R.E."/>
            <person name="Uehling J."/>
            <person name="Grigoriev I.V."/>
            <person name="Vagvolgyi C."/>
            <person name="Papp T."/>
            <person name="Martin F.M."/>
            <person name="Miettinen O."/>
            <person name="Hibbett D.S."/>
            <person name="Nagy L.G."/>
        </authorList>
    </citation>
    <scope>NUCLEOTIDE SEQUENCE [LARGE SCALE GENOMIC DNA]</scope>
    <source>
        <strain evidence="1 2">NL-1719</strain>
    </source>
</reference>
<evidence type="ECO:0000313" key="1">
    <source>
        <dbReference type="EMBL" id="TFK67637.1"/>
    </source>
</evidence>
<organism evidence="1 2">
    <name type="scientific">Pluteus cervinus</name>
    <dbReference type="NCBI Taxonomy" id="181527"/>
    <lineage>
        <taxon>Eukaryota</taxon>
        <taxon>Fungi</taxon>
        <taxon>Dikarya</taxon>
        <taxon>Basidiomycota</taxon>
        <taxon>Agaricomycotina</taxon>
        <taxon>Agaricomycetes</taxon>
        <taxon>Agaricomycetidae</taxon>
        <taxon>Agaricales</taxon>
        <taxon>Pluteineae</taxon>
        <taxon>Pluteaceae</taxon>
        <taxon>Pluteus</taxon>
    </lineage>
</organism>
<evidence type="ECO:0000313" key="2">
    <source>
        <dbReference type="Proteomes" id="UP000308600"/>
    </source>
</evidence>
<gene>
    <name evidence="1" type="ORF">BDN72DRAFT_89122</name>
</gene>
<protein>
    <submittedName>
        <fullName evidence="1">Uncharacterized protein</fullName>
    </submittedName>
</protein>
<name>A0ACD3AQ35_9AGAR</name>
<accession>A0ACD3AQ35</accession>
<sequence>MSSAPLGKAPPTKPKKDRERDKETKEKQAQSSERLKTVVRRLPPNLPEEVFWQSVQTWVTDETVTWKVFYPGKIKKRAHKENIPSRAYIAFKTDEQLAHFSRAYDGHIFRDKSGNETQAIVEFSPFQKIPGKGKVDARNATIDKDEDYMSFLESLNAPVDKEPVSLEALIASTQPVPHPKTTPLLEALKAEKSANKDKEAILRNHAHYKDQVGPAMKRDDAKKKGPAAQKVADLKKHPKKAPVPGPSPGQKPTAPTNGKPVKSPRPPKSAKPQNHGSPPASSGTTPVSILTPSTPQVPQAPIEMPVTQSVDPLPAPSAPASRRGRPLIGLGSRHFEAALSGAGVSSGERKIRREREREKQGELGKDKDTIGTPEKTREVPPSPKRNKRRETGGMLPPAESKVSSILQRNDSPAVSILQREPTRSGPDGDTQDAISTSVPASADGNHPHPPHFAGRGARRARGRGRGGSAPHRGG</sequence>
<dbReference type="Proteomes" id="UP000308600">
    <property type="component" value="Unassembled WGS sequence"/>
</dbReference>
<proteinExistence type="predicted"/>
<keyword evidence="2" id="KW-1185">Reference proteome</keyword>
<dbReference type="EMBL" id="ML208371">
    <property type="protein sequence ID" value="TFK67637.1"/>
    <property type="molecule type" value="Genomic_DNA"/>
</dbReference>